<dbReference type="CDD" id="cd05248">
    <property type="entry name" value="ADP_GME_SDR_e"/>
    <property type="match status" value="1"/>
</dbReference>
<feature type="binding site" evidence="4">
    <location>
        <position position="92"/>
    </location>
    <ligand>
        <name>NADP(+)</name>
        <dbReference type="ChEBI" id="CHEBI:58349"/>
    </ligand>
</feature>
<sequence length="330" mass="37227">MILVTGGAGFIGSNIVHALSRRGSEAIFVVDNLKRPEKFLNVVDAEVVDYMGKEEFIERLERGEFAGKFSAVFHEGACSDTMEMDGEYMMRNNFRYSVSLFHFCQKEKIPFIYASSAAVYGAEEGFTEERSGERPLNVYGYSKFLFDQYVRNYWKEHGERGAQVVGLRYFNVYGPREFHKGNMASVPLHQYRQFLADGQVKLFGEYDGYAAGTQTRDFVYIDDVVSVNLFFLDHPDKSGIFNLGTGRAQPFNDIAVAVVNNLKPEGGALTLDAIVEKKLLEYVAFPDKLKGKYQSFTQANIAKLRAIGYDKPFYDVSAGVTAYIAWLKAN</sequence>
<dbReference type="PANTHER" id="PTHR43103:SF3">
    <property type="entry name" value="ADP-L-GLYCERO-D-MANNO-HEPTOSE-6-EPIMERASE"/>
    <property type="match status" value="1"/>
</dbReference>
<evidence type="ECO:0000313" key="7">
    <source>
        <dbReference type="Proteomes" id="UP000175989"/>
    </source>
</evidence>
<dbReference type="SUPFAM" id="SSF51735">
    <property type="entry name" value="NAD(P)-binding Rossmann-fold domains"/>
    <property type="match status" value="1"/>
</dbReference>
<feature type="binding site" evidence="4">
    <location>
        <begin position="10"/>
        <end position="11"/>
    </location>
    <ligand>
        <name>NADP(+)</name>
        <dbReference type="ChEBI" id="CHEBI:58349"/>
    </ligand>
</feature>
<accession>A0A1E7WEY0</accession>
<dbReference type="NCBIfam" id="TIGR02197">
    <property type="entry name" value="heptose_epim"/>
    <property type="match status" value="1"/>
</dbReference>
<dbReference type="PATRIC" id="fig|762836.4.peg.3910"/>
<evidence type="ECO:0000259" key="5">
    <source>
        <dbReference type="Pfam" id="PF01370"/>
    </source>
</evidence>
<keyword evidence="3 4" id="KW-0119">Carbohydrate metabolism</keyword>
<organism evidence="6 7">
    <name type="scientific">Duganella phyllosphaerae</name>
    <dbReference type="NCBI Taxonomy" id="762836"/>
    <lineage>
        <taxon>Bacteria</taxon>
        <taxon>Pseudomonadati</taxon>
        <taxon>Pseudomonadota</taxon>
        <taxon>Betaproteobacteria</taxon>
        <taxon>Burkholderiales</taxon>
        <taxon>Oxalobacteraceae</taxon>
        <taxon>Telluria group</taxon>
        <taxon>Duganella</taxon>
    </lineage>
</organism>
<feature type="binding site" evidence="4">
    <location>
        <position position="143"/>
    </location>
    <ligand>
        <name>NADP(+)</name>
        <dbReference type="ChEBI" id="CHEBI:58349"/>
    </ligand>
</feature>
<evidence type="ECO:0000256" key="2">
    <source>
        <dbReference type="ARBA" id="ARBA00023235"/>
    </source>
</evidence>
<dbReference type="GO" id="GO:0005975">
    <property type="term" value="P:carbohydrate metabolic process"/>
    <property type="evidence" value="ECO:0007669"/>
    <property type="project" value="UniProtKB-UniRule"/>
</dbReference>
<dbReference type="OrthoDB" id="9803010at2"/>
<keyword evidence="1 4" id="KW-0521">NADP</keyword>
<comment type="caution">
    <text evidence="6">The sequence shown here is derived from an EMBL/GenBank/DDBJ whole genome shotgun (WGS) entry which is preliminary data.</text>
</comment>
<feature type="binding site" evidence="4">
    <location>
        <position position="172"/>
    </location>
    <ligand>
        <name>NADP(+)</name>
        <dbReference type="ChEBI" id="CHEBI:58349"/>
    </ligand>
</feature>
<comment type="cofactor">
    <cofactor evidence="4">
        <name>NADP(+)</name>
        <dbReference type="ChEBI" id="CHEBI:58349"/>
    </cofactor>
    <text evidence="4">Binds 1 NADP(+) per subunit.</text>
</comment>
<evidence type="ECO:0000256" key="4">
    <source>
        <dbReference type="HAMAP-Rule" id="MF_01601"/>
    </source>
</evidence>
<comment type="catalytic activity">
    <reaction evidence="4">
        <text>ADP-D-glycero-beta-D-manno-heptose = ADP-L-glycero-beta-D-manno-heptose</text>
        <dbReference type="Rhea" id="RHEA:17577"/>
        <dbReference type="ChEBI" id="CHEBI:59967"/>
        <dbReference type="ChEBI" id="CHEBI:61506"/>
        <dbReference type="EC" id="5.1.3.20"/>
    </reaction>
</comment>
<dbReference type="EC" id="5.1.3.20" evidence="4"/>
<comment type="function">
    <text evidence="4">Catalyzes the interconversion between ADP-D-glycero-beta-D-manno-heptose and ADP-L-glycero-beta-D-manno-heptose via an epimerization at carbon 6 of the heptose.</text>
</comment>
<feature type="binding site" evidence="4">
    <location>
        <position position="216"/>
    </location>
    <ligand>
        <name>substrate</name>
    </ligand>
</feature>
<feature type="binding site" evidence="4">
    <location>
        <position position="38"/>
    </location>
    <ligand>
        <name>NADP(+)</name>
        <dbReference type="ChEBI" id="CHEBI:58349"/>
    </ligand>
</feature>
<feature type="active site" description="Proton acceptor" evidence="4">
    <location>
        <position position="139"/>
    </location>
</feature>
<feature type="binding site" evidence="4">
    <location>
        <position position="189"/>
    </location>
    <ligand>
        <name>substrate</name>
    </ligand>
</feature>
<dbReference type="HAMAP" id="MF_01601">
    <property type="entry name" value="Heptose_epimerase"/>
    <property type="match status" value="1"/>
</dbReference>
<dbReference type="PANTHER" id="PTHR43103">
    <property type="entry name" value="NUCLEOSIDE-DIPHOSPHATE-SUGAR EPIMERASE"/>
    <property type="match status" value="1"/>
</dbReference>
<evidence type="ECO:0000256" key="3">
    <source>
        <dbReference type="ARBA" id="ARBA00023277"/>
    </source>
</evidence>
<keyword evidence="2 4" id="KW-0413">Isomerase</keyword>
<feature type="binding site" evidence="4">
    <location>
        <position position="182"/>
    </location>
    <ligand>
        <name>substrate</name>
    </ligand>
</feature>
<comment type="similarity">
    <text evidence="4">Belongs to the NAD(P)-dependent epimerase/dehydratase family. HldD subfamily.</text>
</comment>
<dbReference type="InterPro" id="IPR001509">
    <property type="entry name" value="Epimerase_deHydtase"/>
</dbReference>
<feature type="binding site" evidence="4">
    <location>
        <position position="293"/>
    </location>
    <ligand>
        <name>substrate</name>
    </ligand>
</feature>
<evidence type="ECO:0000256" key="1">
    <source>
        <dbReference type="ARBA" id="ARBA00022857"/>
    </source>
</evidence>
<dbReference type="InterPro" id="IPR011912">
    <property type="entry name" value="Heptose_epim"/>
</dbReference>
<reference evidence="7" key="1">
    <citation type="journal article" date="2016" name="Front. Microbiol.">
        <title>Molecular Keys to the Janthinobacterium and Duganella spp. Interaction with the Plant Pathogen Fusarium graminearum.</title>
        <authorList>
            <person name="Haack F.S."/>
            <person name="Poehlein A."/>
            <person name="Kroger C."/>
            <person name="Voigt C.A."/>
            <person name="Piepenbring M."/>
            <person name="Bode H.B."/>
            <person name="Daniel R."/>
            <person name="Schafer W."/>
            <person name="Streit W.R."/>
        </authorList>
    </citation>
    <scope>NUCLEOTIDE SEQUENCE [LARGE SCALE GENOMIC DNA]</scope>
    <source>
        <strain evidence="7">T54</strain>
    </source>
</reference>
<gene>
    <name evidence="4 6" type="primary">hldD</name>
    <name evidence="6" type="ORF">DUPY_37900</name>
</gene>
<feature type="active site" description="Proton acceptor" evidence="4">
    <location>
        <position position="180"/>
    </location>
</feature>
<feature type="binding site" evidence="4">
    <location>
        <begin position="31"/>
        <end position="32"/>
    </location>
    <ligand>
        <name>NADP(+)</name>
        <dbReference type="ChEBI" id="CHEBI:58349"/>
    </ligand>
</feature>
<dbReference type="Gene3D" id="3.40.50.720">
    <property type="entry name" value="NAD(P)-binding Rossmann-like Domain"/>
    <property type="match status" value="1"/>
</dbReference>
<comment type="subunit">
    <text evidence="4">Homopentamer.</text>
</comment>
<dbReference type="GO" id="GO:0008712">
    <property type="term" value="F:ADP-glyceromanno-heptose 6-epimerase activity"/>
    <property type="evidence" value="ECO:0007669"/>
    <property type="project" value="UniProtKB-UniRule"/>
</dbReference>
<feature type="binding site" evidence="4">
    <location>
        <position position="171"/>
    </location>
    <ligand>
        <name>substrate</name>
    </ligand>
</feature>
<dbReference type="GO" id="GO:0050661">
    <property type="term" value="F:NADP binding"/>
    <property type="evidence" value="ECO:0007669"/>
    <property type="project" value="InterPro"/>
</dbReference>
<dbReference type="Gene3D" id="3.90.25.10">
    <property type="entry name" value="UDP-galactose 4-epimerase, domain 1"/>
    <property type="match status" value="1"/>
</dbReference>
<dbReference type="GO" id="GO:0097171">
    <property type="term" value="P:ADP-L-glycero-beta-D-manno-heptose biosynthetic process"/>
    <property type="evidence" value="ECO:0007669"/>
    <property type="project" value="UniProtKB-UniPathway"/>
</dbReference>
<dbReference type="EMBL" id="LROM01000104">
    <property type="protein sequence ID" value="OEZ96905.1"/>
    <property type="molecule type" value="Genomic_DNA"/>
</dbReference>
<dbReference type="Proteomes" id="UP000175989">
    <property type="component" value="Unassembled WGS sequence"/>
</dbReference>
<protein>
    <recommendedName>
        <fullName evidence="4">ADP-L-glycero-D-manno-heptose-6-epimerase</fullName>
        <ecNumber evidence="4">5.1.3.20</ecNumber>
    </recommendedName>
    <alternativeName>
        <fullName evidence="4">ADP-L-glycero-beta-D-manno-heptose-6-epimerase</fullName>
        <shortName evidence="4">ADP-glyceromanno-heptose 6-epimerase</shortName>
        <shortName evidence="4">ADP-hep 6-epimerase</shortName>
        <shortName evidence="4">AGME</shortName>
    </alternativeName>
</protein>
<feature type="binding site" evidence="4">
    <location>
        <position position="53"/>
    </location>
    <ligand>
        <name>NADP(+)</name>
        <dbReference type="ChEBI" id="CHEBI:58349"/>
    </ligand>
</feature>
<feature type="binding site" evidence="4">
    <location>
        <begin position="203"/>
        <end position="206"/>
    </location>
    <ligand>
        <name>substrate</name>
    </ligand>
</feature>
<dbReference type="Pfam" id="PF01370">
    <property type="entry name" value="Epimerase"/>
    <property type="match status" value="1"/>
</dbReference>
<comment type="domain">
    <text evidence="4">Contains a large N-terminal NADP-binding domain, and a smaller C-terminal substrate-binding domain.</text>
</comment>
<feature type="domain" description="NAD-dependent epimerase/dehydratase" evidence="5">
    <location>
        <begin position="2"/>
        <end position="244"/>
    </location>
</feature>
<name>A0A1E7WEY0_9BURK</name>
<feature type="binding site" evidence="4">
    <location>
        <position position="180"/>
    </location>
    <ligand>
        <name>NADP(+)</name>
        <dbReference type="ChEBI" id="CHEBI:58349"/>
    </ligand>
</feature>
<feature type="binding site" evidence="4">
    <location>
        <begin position="75"/>
        <end position="79"/>
    </location>
    <ligand>
        <name>NADP(+)</name>
        <dbReference type="ChEBI" id="CHEBI:58349"/>
    </ligand>
</feature>
<proteinExistence type="inferred from homology"/>
<dbReference type="AlphaFoldDB" id="A0A1E7WEY0"/>
<keyword evidence="7" id="KW-1185">Reference proteome</keyword>
<comment type="pathway">
    <text evidence="4">Nucleotide-sugar biosynthesis; ADP-L-glycero-beta-D-manno-heptose biosynthesis; ADP-L-glycero-beta-D-manno-heptose from D-glycero-beta-D-manno-heptose 7-phosphate: step 4/4.</text>
</comment>
<evidence type="ECO:0000313" key="6">
    <source>
        <dbReference type="EMBL" id="OEZ96905.1"/>
    </source>
</evidence>
<dbReference type="InterPro" id="IPR036291">
    <property type="entry name" value="NAD(P)-bd_dom_sf"/>
</dbReference>
<dbReference type="UniPathway" id="UPA00356">
    <property type="reaction ID" value="UER00440"/>
</dbReference>